<organism evidence="2 3">
    <name type="scientific">Coprinellus micaceus</name>
    <name type="common">Glistening ink-cap mushroom</name>
    <name type="synonym">Coprinus micaceus</name>
    <dbReference type="NCBI Taxonomy" id="71717"/>
    <lineage>
        <taxon>Eukaryota</taxon>
        <taxon>Fungi</taxon>
        <taxon>Dikarya</taxon>
        <taxon>Basidiomycota</taxon>
        <taxon>Agaricomycotina</taxon>
        <taxon>Agaricomycetes</taxon>
        <taxon>Agaricomycetidae</taxon>
        <taxon>Agaricales</taxon>
        <taxon>Agaricineae</taxon>
        <taxon>Psathyrellaceae</taxon>
        <taxon>Coprinellus</taxon>
    </lineage>
</organism>
<dbReference type="InterPro" id="IPR046528">
    <property type="entry name" value="DUF6593"/>
</dbReference>
<dbReference type="EMBL" id="QPFP01000033">
    <property type="protein sequence ID" value="TEB28374.1"/>
    <property type="molecule type" value="Genomic_DNA"/>
</dbReference>
<gene>
    <name evidence="2" type="ORF">FA13DRAFT_1666368</name>
</gene>
<proteinExistence type="predicted"/>
<evidence type="ECO:0000259" key="1">
    <source>
        <dbReference type="Pfam" id="PF20236"/>
    </source>
</evidence>
<dbReference type="OrthoDB" id="3256331at2759"/>
<dbReference type="AlphaFoldDB" id="A0A4Y7T336"/>
<keyword evidence="3" id="KW-1185">Reference proteome</keyword>
<evidence type="ECO:0000313" key="3">
    <source>
        <dbReference type="Proteomes" id="UP000298030"/>
    </source>
</evidence>
<protein>
    <recommendedName>
        <fullName evidence="1">DUF6593 domain-containing protein</fullName>
    </recommendedName>
</protein>
<dbReference type="Proteomes" id="UP000298030">
    <property type="component" value="Unassembled WGS sequence"/>
</dbReference>
<reference evidence="2 3" key="1">
    <citation type="journal article" date="2019" name="Nat. Ecol. Evol.">
        <title>Megaphylogeny resolves global patterns of mushroom evolution.</title>
        <authorList>
            <person name="Varga T."/>
            <person name="Krizsan K."/>
            <person name="Foldi C."/>
            <person name="Dima B."/>
            <person name="Sanchez-Garcia M."/>
            <person name="Sanchez-Ramirez S."/>
            <person name="Szollosi G.J."/>
            <person name="Szarkandi J.G."/>
            <person name="Papp V."/>
            <person name="Albert L."/>
            <person name="Andreopoulos W."/>
            <person name="Angelini C."/>
            <person name="Antonin V."/>
            <person name="Barry K.W."/>
            <person name="Bougher N.L."/>
            <person name="Buchanan P."/>
            <person name="Buyck B."/>
            <person name="Bense V."/>
            <person name="Catcheside P."/>
            <person name="Chovatia M."/>
            <person name="Cooper J."/>
            <person name="Damon W."/>
            <person name="Desjardin D."/>
            <person name="Finy P."/>
            <person name="Geml J."/>
            <person name="Haridas S."/>
            <person name="Hughes K."/>
            <person name="Justo A."/>
            <person name="Karasinski D."/>
            <person name="Kautmanova I."/>
            <person name="Kiss B."/>
            <person name="Kocsube S."/>
            <person name="Kotiranta H."/>
            <person name="LaButti K.M."/>
            <person name="Lechner B.E."/>
            <person name="Liimatainen K."/>
            <person name="Lipzen A."/>
            <person name="Lukacs Z."/>
            <person name="Mihaltcheva S."/>
            <person name="Morgado L.N."/>
            <person name="Niskanen T."/>
            <person name="Noordeloos M.E."/>
            <person name="Ohm R.A."/>
            <person name="Ortiz-Santana B."/>
            <person name="Ovrebo C."/>
            <person name="Racz N."/>
            <person name="Riley R."/>
            <person name="Savchenko A."/>
            <person name="Shiryaev A."/>
            <person name="Soop K."/>
            <person name="Spirin V."/>
            <person name="Szebenyi C."/>
            <person name="Tomsovsky M."/>
            <person name="Tulloss R.E."/>
            <person name="Uehling J."/>
            <person name="Grigoriev I.V."/>
            <person name="Vagvolgyi C."/>
            <person name="Papp T."/>
            <person name="Martin F.M."/>
            <person name="Miettinen O."/>
            <person name="Hibbett D.S."/>
            <person name="Nagy L.G."/>
        </authorList>
    </citation>
    <scope>NUCLEOTIDE SEQUENCE [LARGE SCALE GENOMIC DNA]</scope>
    <source>
        <strain evidence="2 3">FP101781</strain>
    </source>
</reference>
<name>A0A4Y7T336_COPMI</name>
<evidence type="ECO:0000313" key="2">
    <source>
        <dbReference type="EMBL" id="TEB28374.1"/>
    </source>
</evidence>
<feature type="domain" description="DUF6593" evidence="1">
    <location>
        <begin position="23"/>
        <end position="174"/>
    </location>
</feature>
<sequence>MESQITLINPTPLTLKFSKRSCTNVTIYRGITPVYRVNTNKDSSRTDVMGLENDLGESGRLLTTIKRREFLPDVVKFRNQSACMKISKWLQKEKLPNNVTGMTLDTSCGPLLWRYGSSEKYRLALYTDKDAERPVAYLDCTRTRIPMVLVIEPGYQDLTEEILTSALVLEYKLKMFDRMQRHEILYGPILGGLVTVK</sequence>
<dbReference type="Pfam" id="PF20236">
    <property type="entry name" value="DUF6593"/>
    <property type="match status" value="1"/>
</dbReference>
<comment type="caution">
    <text evidence="2">The sequence shown here is derived from an EMBL/GenBank/DDBJ whole genome shotgun (WGS) entry which is preliminary data.</text>
</comment>
<accession>A0A4Y7T336</accession>